<dbReference type="AlphaFoldDB" id="A0A382MWD2"/>
<gene>
    <name evidence="2" type="ORF">METZ01_LOCUS304951</name>
</gene>
<feature type="non-terminal residue" evidence="2">
    <location>
        <position position="1"/>
    </location>
</feature>
<reference evidence="2" key="1">
    <citation type="submission" date="2018-05" db="EMBL/GenBank/DDBJ databases">
        <authorList>
            <person name="Lanie J.A."/>
            <person name="Ng W.-L."/>
            <person name="Kazmierczak K.M."/>
            <person name="Andrzejewski T.M."/>
            <person name="Davidsen T.M."/>
            <person name="Wayne K.J."/>
            <person name="Tettelin H."/>
            <person name="Glass J.I."/>
            <person name="Rusch D."/>
            <person name="Podicherti R."/>
            <person name="Tsui H.-C.T."/>
            <person name="Winkler M.E."/>
        </authorList>
    </citation>
    <scope>NUCLEOTIDE SEQUENCE</scope>
</reference>
<protein>
    <recommendedName>
        <fullName evidence="1">FlgD/Vpr Ig-like domain-containing protein</fullName>
    </recommendedName>
</protein>
<dbReference type="NCBIfam" id="TIGR04183">
    <property type="entry name" value="Por_Secre_tail"/>
    <property type="match status" value="1"/>
</dbReference>
<sequence>PIDIDIVNAEEIIVASTVYGYGSNGYFPPDAIEPGYGYWARAYYEGELTLNAGINRTGKKDEINRSLMNRLDIVFSNGISKSLYFGESLTADEQLQFSLPPRFEGMALDARFDGDWSHSENGSTIQLIGPKESFVIYYSISEKPVDEKWILDFDGNQTVLDNFGEISFEEIPSTIRLKKESELPQIFSLGTNFPNPFNGMTIIPFELEKTSNISLKVYDVSGKLVNELVTGEKLAGIYHIEWDGKNSLGMNVSSGMYIYSLQSGEHKIFDKLLYLK</sequence>
<dbReference type="Gene3D" id="2.60.40.4070">
    <property type="match status" value="1"/>
</dbReference>
<dbReference type="InterPro" id="IPR025965">
    <property type="entry name" value="FlgD/Vpr_Ig-like"/>
</dbReference>
<proteinExistence type="predicted"/>
<evidence type="ECO:0000313" key="2">
    <source>
        <dbReference type="EMBL" id="SVC52097.1"/>
    </source>
</evidence>
<dbReference type="InterPro" id="IPR026444">
    <property type="entry name" value="Secre_tail"/>
</dbReference>
<dbReference type="Pfam" id="PF13860">
    <property type="entry name" value="FlgD_ig"/>
    <property type="match status" value="1"/>
</dbReference>
<organism evidence="2">
    <name type="scientific">marine metagenome</name>
    <dbReference type="NCBI Taxonomy" id="408172"/>
    <lineage>
        <taxon>unclassified sequences</taxon>
        <taxon>metagenomes</taxon>
        <taxon>ecological metagenomes</taxon>
    </lineage>
</organism>
<feature type="domain" description="FlgD/Vpr Ig-like" evidence="1">
    <location>
        <begin position="209"/>
        <end position="262"/>
    </location>
</feature>
<dbReference type="EMBL" id="UINC01095757">
    <property type="protein sequence ID" value="SVC52097.1"/>
    <property type="molecule type" value="Genomic_DNA"/>
</dbReference>
<accession>A0A382MWD2</accession>
<evidence type="ECO:0000259" key="1">
    <source>
        <dbReference type="Pfam" id="PF13860"/>
    </source>
</evidence>
<name>A0A382MWD2_9ZZZZ</name>